<dbReference type="GO" id="GO:1990189">
    <property type="term" value="F:protein N-terminal-serine acetyltransferase activity"/>
    <property type="evidence" value="ECO:0007669"/>
    <property type="project" value="TreeGrafter"/>
</dbReference>
<dbReference type="STRING" id="1283841.A0A084QBT0"/>
<gene>
    <name evidence="6" type="ORF">S40285_03602</name>
</gene>
<feature type="compositionally biased region" description="Basic and acidic residues" evidence="4">
    <location>
        <begin position="200"/>
        <end position="214"/>
    </location>
</feature>
<dbReference type="PANTHER" id="PTHR23091:SF4">
    <property type="entry name" value="N-TERMINAL AMINO-ACID N(ALPHA)-ACETYLTRANSFERASE NATA"/>
    <property type="match status" value="1"/>
</dbReference>
<evidence type="ECO:0000256" key="4">
    <source>
        <dbReference type="SAM" id="MobiDB-lite"/>
    </source>
</evidence>
<keyword evidence="1" id="KW-0808">Transferase</keyword>
<dbReference type="InterPro" id="IPR000182">
    <property type="entry name" value="GNAT_dom"/>
</dbReference>
<dbReference type="OMA" id="LPENYFM"/>
<dbReference type="InterPro" id="IPR016181">
    <property type="entry name" value="Acyl_CoA_acyltransferase"/>
</dbReference>
<dbReference type="PANTHER" id="PTHR23091">
    <property type="entry name" value="N-TERMINAL ACETYLTRANSFERASE"/>
    <property type="match status" value="1"/>
</dbReference>
<keyword evidence="2" id="KW-0012">Acyltransferase</keyword>
<dbReference type="FunCoup" id="A0A084QBT0">
    <property type="interactions" value="755"/>
</dbReference>
<protein>
    <recommendedName>
        <fullName evidence="5">N-acetyltransferase domain-containing protein</fullName>
    </recommendedName>
</protein>
<dbReference type="Pfam" id="PF00583">
    <property type="entry name" value="Acetyltransf_1"/>
    <property type="match status" value="1"/>
</dbReference>
<evidence type="ECO:0000313" key="7">
    <source>
        <dbReference type="Proteomes" id="UP000028524"/>
    </source>
</evidence>
<dbReference type="InterPro" id="IPR045047">
    <property type="entry name" value="Ard1-like"/>
</dbReference>
<feature type="domain" description="N-acetyltransferase" evidence="5">
    <location>
        <begin position="1"/>
        <end position="162"/>
    </location>
</feature>
<dbReference type="FunFam" id="3.40.630.30:FF:000037">
    <property type="entry name" value="N-alpha-acetyltransferase daf-31-like"/>
    <property type="match status" value="1"/>
</dbReference>
<dbReference type="HOGENOM" id="CLU_013985_7_0_1"/>
<dbReference type="EMBL" id="KL660856">
    <property type="protein sequence ID" value="KFA61415.1"/>
    <property type="molecule type" value="Genomic_DNA"/>
</dbReference>
<dbReference type="SUPFAM" id="SSF55729">
    <property type="entry name" value="Acyl-CoA N-acyltransferases (Nat)"/>
    <property type="match status" value="1"/>
</dbReference>
<proteinExistence type="inferred from homology"/>
<evidence type="ECO:0000256" key="3">
    <source>
        <dbReference type="ARBA" id="ARBA00025786"/>
    </source>
</evidence>
<evidence type="ECO:0000313" key="6">
    <source>
        <dbReference type="EMBL" id="KFA61415.1"/>
    </source>
</evidence>
<dbReference type="InParanoid" id="A0A084QBT0"/>
<organism evidence="6 7">
    <name type="scientific">Stachybotrys chlorohalonatus (strain IBT 40285)</name>
    <dbReference type="NCBI Taxonomy" id="1283841"/>
    <lineage>
        <taxon>Eukaryota</taxon>
        <taxon>Fungi</taxon>
        <taxon>Dikarya</taxon>
        <taxon>Ascomycota</taxon>
        <taxon>Pezizomycotina</taxon>
        <taxon>Sordariomycetes</taxon>
        <taxon>Hypocreomycetidae</taxon>
        <taxon>Hypocreales</taxon>
        <taxon>Stachybotryaceae</taxon>
        <taxon>Stachybotrys</taxon>
    </lineage>
</organism>
<dbReference type="Proteomes" id="UP000028524">
    <property type="component" value="Unassembled WGS sequence"/>
</dbReference>
<name>A0A084QBT0_STAC4</name>
<reference evidence="6 7" key="1">
    <citation type="journal article" date="2014" name="BMC Genomics">
        <title>Comparative genome sequencing reveals chemotype-specific gene clusters in the toxigenic black mold Stachybotrys.</title>
        <authorList>
            <person name="Semeiks J."/>
            <person name="Borek D."/>
            <person name="Otwinowski Z."/>
            <person name="Grishin N.V."/>
        </authorList>
    </citation>
    <scope>NUCLEOTIDE SEQUENCE [LARGE SCALE GENOMIC DNA]</scope>
    <source>
        <strain evidence="6 7">IBT 40285</strain>
    </source>
</reference>
<dbReference type="GO" id="GO:0031415">
    <property type="term" value="C:NatA complex"/>
    <property type="evidence" value="ECO:0007669"/>
    <property type="project" value="InterPro"/>
</dbReference>
<dbReference type="OrthoDB" id="25586at2759"/>
<dbReference type="Gene3D" id="3.40.630.30">
    <property type="match status" value="1"/>
</dbReference>
<dbReference type="GO" id="GO:1990190">
    <property type="term" value="F:protein-N-terminal-glutamate acetyltransferase activity"/>
    <property type="evidence" value="ECO:0007669"/>
    <property type="project" value="TreeGrafter"/>
</dbReference>
<accession>A0A084QBT0</accession>
<comment type="similarity">
    <text evidence="3">Belongs to the acetyltransferase family. ARD1 subfamily.</text>
</comment>
<dbReference type="AlphaFoldDB" id="A0A084QBT0"/>
<dbReference type="PROSITE" id="PS51186">
    <property type="entry name" value="GNAT"/>
    <property type="match status" value="1"/>
</dbReference>
<evidence type="ECO:0000259" key="5">
    <source>
        <dbReference type="PROSITE" id="PS51186"/>
    </source>
</evidence>
<dbReference type="CDD" id="cd04301">
    <property type="entry name" value="NAT_SF"/>
    <property type="match status" value="1"/>
</dbReference>
<evidence type="ECO:0000256" key="2">
    <source>
        <dbReference type="ARBA" id="ARBA00023315"/>
    </source>
</evidence>
<sequence length="236" mass="26408">MDIRLLTSADLPLIQHANLENLPENYFLKYYLYHALSWPQLSYVAVDVSRPARGPYDYPKIVGYVLAKMEEEPSDGVPHGHITSLSVMRTHRRLGIAEKLMRQSQLAMVESFQAKYVSLHVRVSNVAARHLYEDTLGFKNEKTEAKYYADGEDAFSMRLDLEEIRRQAEEDAEAFFAANGHTTNGQGGEHGDEGDAVGDVGRDPEADAKKEEKKVKVAVGRGLGVGDLVEKDARKN</sequence>
<keyword evidence="7" id="KW-1185">Reference proteome</keyword>
<evidence type="ECO:0000256" key="1">
    <source>
        <dbReference type="ARBA" id="ARBA00022679"/>
    </source>
</evidence>
<feature type="region of interest" description="Disordered" evidence="4">
    <location>
        <begin position="180"/>
        <end position="214"/>
    </location>
</feature>